<feature type="domain" description="AB hydrolase-1" evidence="2">
    <location>
        <begin position="64"/>
        <end position="217"/>
    </location>
</feature>
<evidence type="ECO:0000313" key="4">
    <source>
        <dbReference type="Proteomes" id="UP000077266"/>
    </source>
</evidence>
<gene>
    <name evidence="3" type="ORF">EXIGLDRAFT_612108</name>
</gene>
<accession>A0A165IZU8</accession>
<keyword evidence="4" id="KW-1185">Reference proteome</keyword>
<dbReference type="InParanoid" id="A0A165IZU8"/>
<evidence type="ECO:0000256" key="1">
    <source>
        <dbReference type="SAM" id="MobiDB-lite"/>
    </source>
</evidence>
<reference evidence="3 4" key="1">
    <citation type="journal article" date="2016" name="Mol. Biol. Evol.">
        <title>Comparative Genomics of Early-Diverging Mushroom-Forming Fungi Provides Insights into the Origins of Lignocellulose Decay Capabilities.</title>
        <authorList>
            <person name="Nagy L.G."/>
            <person name="Riley R."/>
            <person name="Tritt A."/>
            <person name="Adam C."/>
            <person name="Daum C."/>
            <person name="Floudas D."/>
            <person name="Sun H."/>
            <person name="Yadav J.S."/>
            <person name="Pangilinan J."/>
            <person name="Larsson K.H."/>
            <person name="Matsuura K."/>
            <person name="Barry K."/>
            <person name="Labutti K."/>
            <person name="Kuo R."/>
            <person name="Ohm R.A."/>
            <person name="Bhattacharya S.S."/>
            <person name="Shirouzu T."/>
            <person name="Yoshinaga Y."/>
            <person name="Martin F.M."/>
            <person name="Grigoriev I.V."/>
            <person name="Hibbett D.S."/>
        </authorList>
    </citation>
    <scope>NUCLEOTIDE SEQUENCE [LARGE SCALE GENOMIC DNA]</scope>
    <source>
        <strain evidence="3 4">HHB12029</strain>
    </source>
</reference>
<evidence type="ECO:0000259" key="2">
    <source>
        <dbReference type="Pfam" id="PF12697"/>
    </source>
</evidence>
<dbReference type="EMBL" id="KV425978">
    <property type="protein sequence ID" value="KZV94114.1"/>
    <property type="molecule type" value="Genomic_DNA"/>
</dbReference>
<dbReference type="Pfam" id="PF12697">
    <property type="entry name" value="Abhydrolase_6"/>
    <property type="match status" value="1"/>
</dbReference>
<keyword evidence="3" id="KW-0378">Hydrolase</keyword>
<feature type="compositionally biased region" description="Low complexity" evidence="1">
    <location>
        <begin position="355"/>
        <end position="364"/>
    </location>
</feature>
<dbReference type="InterPro" id="IPR050471">
    <property type="entry name" value="AB_hydrolase"/>
</dbReference>
<dbReference type="PANTHER" id="PTHR43433:SF10">
    <property type="entry name" value="AB HYDROLASE-1 DOMAIN-CONTAINING PROTEIN"/>
    <property type="match status" value="1"/>
</dbReference>
<dbReference type="InterPro" id="IPR000073">
    <property type="entry name" value="AB_hydrolase_1"/>
</dbReference>
<name>A0A165IZU8_EXIGL</name>
<dbReference type="Gene3D" id="3.40.50.1820">
    <property type="entry name" value="alpha/beta hydrolase"/>
    <property type="match status" value="2"/>
</dbReference>
<protein>
    <submittedName>
        <fullName evidence="3">Alpha/beta-hydrolase</fullName>
    </submittedName>
</protein>
<dbReference type="SUPFAM" id="SSF53474">
    <property type="entry name" value="alpha/beta-Hydrolases"/>
    <property type="match status" value="1"/>
</dbReference>
<dbReference type="AlphaFoldDB" id="A0A165IZU8"/>
<dbReference type="STRING" id="1314781.A0A165IZU8"/>
<dbReference type="PANTHER" id="PTHR43433">
    <property type="entry name" value="HYDROLASE, ALPHA/BETA FOLD FAMILY PROTEIN"/>
    <property type="match status" value="1"/>
</dbReference>
<organism evidence="3 4">
    <name type="scientific">Exidia glandulosa HHB12029</name>
    <dbReference type="NCBI Taxonomy" id="1314781"/>
    <lineage>
        <taxon>Eukaryota</taxon>
        <taxon>Fungi</taxon>
        <taxon>Dikarya</taxon>
        <taxon>Basidiomycota</taxon>
        <taxon>Agaricomycotina</taxon>
        <taxon>Agaricomycetes</taxon>
        <taxon>Auriculariales</taxon>
        <taxon>Exidiaceae</taxon>
        <taxon>Exidia</taxon>
    </lineage>
</organism>
<sequence>MALASYLRSPRLTKLFTLKRKPHSSSQPGAATLQVSLCDVGKETGRPVVVFLGLGCVRYLTALYDEMAIALNLRLICVDRWGLGRTSEPIPGSSRGVMEWASAVEEVLDLLDIGHVSVMAHSAGAPYAMAFAQRVGRRVQGDVCLLAPWVGGSEGAGGYKWLKYVPNALVKTAQAAEWKMQGWKLGKPPTLAYDGIGFDAEADDTIDEERRPSFAPSTFSEYDDLADFAGKFDSGSTLCVDQNANPQPPRPGAKRKISKGFLGLWKGDKSSSPSSPRTPQTSQASPTTTPTPRLKGLKSMGSLKSSYRSGGRARTTSTATTATTATSATSIASPILPQVPSFNAGLGLDWSELRSTSGPATAPAGSGGDSLPFGRSFSDQSSFTATLDGSPSKESQSMETSVASALLAASHAESSRGLNADLLCILNHDHKPWGFNYMSFPHPVKVWYGDRDEKIGEAGVRWMEKVMKECEVKIVKGAGHSLMTNAKVVVEALESISDAWGTHITLCNTFPPVADTPFRRP</sequence>
<proteinExistence type="predicted"/>
<feature type="compositionally biased region" description="Low complexity" evidence="1">
    <location>
        <begin position="270"/>
        <end position="327"/>
    </location>
</feature>
<feature type="region of interest" description="Disordered" evidence="1">
    <location>
        <begin position="265"/>
        <end position="327"/>
    </location>
</feature>
<dbReference type="OrthoDB" id="435520at2759"/>
<evidence type="ECO:0000313" key="3">
    <source>
        <dbReference type="EMBL" id="KZV94114.1"/>
    </source>
</evidence>
<dbReference type="InterPro" id="IPR029058">
    <property type="entry name" value="AB_hydrolase_fold"/>
</dbReference>
<feature type="region of interest" description="Disordered" evidence="1">
    <location>
        <begin position="354"/>
        <end position="375"/>
    </location>
</feature>
<dbReference type="GO" id="GO:0016787">
    <property type="term" value="F:hydrolase activity"/>
    <property type="evidence" value="ECO:0007669"/>
    <property type="project" value="UniProtKB-KW"/>
</dbReference>
<dbReference type="Proteomes" id="UP000077266">
    <property type="component" value="Unassembled WGS sequence"/>
</dbReference>